<comment type="subcellular location">
    <subcellularLocation>
        <location evidence="1">Nucleus</location>
    </subcellularLocation>
</comment>
<dbReference type="PANTHER" id="PTHR12131:SF7">
    <property type="entry name" value="EXOSOME RNA HELICASE MTR4"/>
    <property type="match status" value="1"/>
</dbReference>
<dbReference type="InterPro" id="IPR050699">
    <property type="entry name" value="RNA-DNA_Helicase"/>
</dbReference>
<dbReference type="PANTHER" id="PTHR12131">
    <property type="entry name" value="ATP-DEPENDENT RNA AND DNA HELICASE"/>
    <property type="match status" value="1"/>
</dbReference>
<sequence>MDTDDLFNALDETPDEHTARSSSTKDIYDERFTNHQSYQQSIQVHLIETQNENCFHEVAVPPNIRYEPLRMMNVEPAKTYPFQLDAFQKEAIQCIENNQSVLVSAHTSAGKTVVALYAIAQSLREKQRVIYTSPIKALSNQKFRELEEEFKDVGLMTGDVTLNPDASCLVMTTEILRSMLYKGSEVAREVGWVVFDEIHYMRDKERGVVWEEAIIMLQHNINCVFLSATIPNARQFAEWIAFLKHKPVHVVYTDYRPTPLMHLIYPAGGEGLYEVVNTKGEFREDLFQAAMACIESTGDKGKPERGKKGGVKAGAESNVNKIVRSLRERDLVPCIVFSFSRKECEAYALALKDMDFNDATEKHAIIEIYKNAGELLSDEDKKLPQIGQMLPLLLRGIGVHHSGLLPLIKEIVEILFGEGLLKVLFATETFSMGLNMPARTVVFTSGRKFDGKDFRWLTSGEYIQMSGRAGRRGLDKQGHVIMMIDQQMTTENARQIIKGATDPLNSQFRLTYNMVLNLLRVEGVNPEFMLERSFYQFQNNANIPILLQKFETATRELEGMHVEKESLIGGFFELENSINKLKEECRATVMQAKHIVPYLHAGRLMHMKALGHDFGWGPMINFHRKINPEDKSQMIFVIEVFLCISPESLTYIDNVSMLRPPTPGEKGCWEVLPMTIDCIHNMSAVRVKLPEKLKDELEKTIVGKLVKECEKRFFGQMPKLDPIRDMKIDDPKLKSNLEKLKTLDSLYDSHELRCRKDFDELCAQWKAKEAKRTEMNNYRKELEKAKKGLWQSVELDHRKRVLQRLQYCDQGDIVLDKGRVACEFSASDELLLTEMMFAGVFASLTAEEIASLLSCFVFQETAPVPKMAENLSGCLRQIQEHARRIAKVSNECKIEVDEDLYVDSFKPGLMEVVHEWALGKSFKDVVEKTDVFEGSIIRCLRRLEEATREVTAAAQNMGNLELAEKFALARSLIKRDIRIVRILLFVDVDSEFEPFSSISNLVKDAQPVTTLSEQCKRFLGHYRYYCRKSNIAVYNEEVRIICARYRAYCSDRVYPSINHIRRQVVMWEQAGIPKKYVNNLKRCFKGCRQTESACVNACECIHMQWIFDPECSPGIKAPAAPNCQRWYQKCRGVWAPLPDYTPAKYSEMAPPPLVRGIFYGYEPLETRKTFDHPRDHGVSFWRGTQTTLVDWPEGKFAYANTYEVPSAGVNVAVPQVNIGFPSLQQTLRQYTKGNPDPLNPGTGRRY</sequence>
<dbReference type="Pfam" id="PF13234">
    <property type="entry name" value="MTR4_beta-barrel"/>
    <property type="match status" value="1"/>
</dbReference>
<keyword evidence="4" id="KW-0347">Helicase</keyword>
<dbReference type="GO" id="GO:0003676">
    <property type="term" value="F:nucleic acid binding"/>
    <property type="evidence" value="ECO:0007669"/>
    <property type="project" value="InterPro"/>
</dbReference>
<dbReference type="CDD" id="cd18024">
    <property type="entry name" value="DEXHc_Mtr4-like"/>
    <property type="match status" value="1"/>
</dbReference>
<dbReference type="Pfam" id="PF08148">
    <property type="entry name" value="DSHCT"/>
    <property type="match status" value="1"/>
</dbReference>
<evidence type="ECO:0000313" key="10">
    <source>
        <dbReference type="WBParaSite" id="MBELARI_LOCUS6144"/>
    </source>
</evidence>
<dbReference type="Pfam" id="PF21408">
    <property type="entry name" value="MTR4-like_stalk"/>
    <property type="match status" value="1"/>
</dbReference>
<dbReference type="GO" id="GO:0005634">
    <property type="term" value="C:nucleus"/>
    <property type="evidence" value="ECO:0007669"/>
    <property type="project" value="UniProtKB-SubCell"/>
</dbReference>
<evidence type="ECO:0000256" key="5">
    <source>
        <dbReference type="ARBA" id="ARBA00022840"/>
    </source>
</evidence>
<name>A0AAF3JA56_9BILA</name>
<organism evidence="9 10">
    <name type="scientific">Mesorhabditis belari</name>
    <dbReference type="NCBI Taxonomy" id="2138241"/>
    <lineage>
        <taxon>Eukaryota</taxon>
        <taxon>Metazoa</taxon>
        <taxon>Ecdysozoa</taxon>
        <taxon>Nematoda</taxon>
        <taxon>Chromadorea</taxon>
        <taxon>Rhabditida</taxon>
        <taxon>Rhabditina</taxon>
        <taxon>Rhabditomorpha</taxon>
        <taxon>Rhabditoidea</taxon>
        <taxon>Rhabditidae</taxon>
        <taxon>Mesorhabditinae</taxon>
        <taxon>Mesorhabditis</taxon>
    </lineage>
</organism>
<evidence type="ECO:0000256" key="1">
    <source>
        <dbReference type="ARBA" id="ARBA00004123"/>
    </source>
</evidence>
<dbReference type="AlphaFoldDB" id="A0AAF3JA56"/>
<dbReference type="Pfam" id="PF00271">
    <property type="entry name" value="Helicase_C"/>
    <property type="match status" value="1"/>
</dbReference>
<accession>A0AAF3JA56</accession>
<dbReference type="SMART" id="SM00490">
    <property type="entry name" value="HELICc"/>
    <property type="match status" value="1"/>
</dbReference>
<evidence type="ECO:0000259" key="7">
    <source>
        <dbReference type="PROSITE" id="PS51192"/>
    </source>
</evidence>
<dbReference type="SUPFAM" id="SSF52540">
    <property type="entry name" value="P-loop containing nucleoside triphosphate hydrolases"/>
    <property type="match status" value="1"/>
</dbReference>
<dbReference type="GO" id="GO:0016787">
    <property type="term" value="F:hydrolase activity"/>
    <property type="evidence" value="ECO:0007669"/>
    <property type="project" value="UniProtKB-KW"/>
</dbReference>
<dbReference type="Pfam" id="PF00270">
    <property type="entry name" value="DEAD"/>
    <property type="match status" value="1"/>
</dbReference>
<dbReference type="Gene3D" id="2.40.30.300">
    <property type="match status" value="1"/>
</dbReference>
<evidence type="ECO:0000259" key="8">
    <source>
        <dbReference type="PROSITE" id="PS51194"/>
    </source>
</evidence>
<keyword evidence="6" id="KW-0539">Nucleus</keyword>
<dbReference type="InterPro" id="IPR048392">
    <property type="entry name" value="MTR4-like_stalk"/>
</dbReference>
<reference evidence="10" key="1">
    <citation type="submission" date="2024-02" db="UniProtKB">
        <authorList>
            <consortium name="WormBaseParasite"/>
        </authorList>
    </citation>
    <scope>IDENTIFICATION</scope>
</reference>
<feature type="domain" description="Helicase C-terminal" evidence="8">
    <location>
        <begin position="318"/>
        <end position="522"/>
    </location>
</feature>
<feature type="domain" description="Helicase ATP-binding" evidence="7">
    <location>
        <begin position="92"/>
        <end position="248"/>
    </location>
</feature>
<dbReference type="Gene3D" id="3.40.50.300">
    <property type="entry name" value="P-loop containing nucleotide triphosphate hydrolases"/>
    <property type="match status" value="2"/>
</dbReference>
<proteinExistence type="predicted"/>
<keyword evidence="3" id="KW-0378">Hydrolase</keyword>
<dbReference type="GO" id="GO:0004386">
    <property type="term" value="F:helicase activity"/>
    <property type="evidence" value="ECO:0007669"/>
    <property type="project" value="UniProtKB-KW"/>
</dbReference>
<protein>
    <submittedName>
        <fullName evidence="10">Uncharacterized protein</fullName>
    </submittedName>
</protein>
<evidence type="ECO:0000256" key="3">
    <source>
        <dbReference type="ARBA" id="ARBA00022801"/>
    </source>
</evidence>
<keyword evidence="2" id="KW-0547">Nucleotide-binding</keyword>
<dbReference type="PROSITE" id="PS51194">
    <property type="entry name" value="HELICASE_CTER"/>
    <property type="match status" value="1"/>
</dbReference>
<dbReference type="InterPro" id="IPR014001">
    <property type="entry name" value="Helicase_ATP-bd"/>
</dbReference>
<dbReference type="Proteomes" id="UP000887575">
    <property type="component" value="Unassembled WGS sequence"/>
</dbReference>
<dbReference type="PROSITE" id="PS51192">
    <property type="entry name" value="HELICASE_ATP_BIND_1"/>
    <property type="match status" value="1"/>
</dbReference>
<dbReference type="InterPro" id="IPR025696">
    <property type="entry name" value="Beta-barrel_MTR4"/>
</dbReference>
<evidence type="ECO:0000256" key="2">
    <source>
        <dbReference type="ARBA" id="ARBA00022741"/>
    </source>
</evidence>
<dbReference type="SMART" id="SM00487">
    <property type="entry name" value="DEXDc"/>
    <property type="match status" value="1"/>
</dbReference>
<dbReference type="WBParaSite" id="MBELARI_LOCUS6144">
    <property type="protein sequence ID" value="MBELARI_LOCUS6144"/>
    <property type="gene ID" value="MBELARI_LOCUS6144"/>
</dbReference>
<dbReference type="FunFam" id="3.40.50.300:FF:000141">
    <property type="entry name" value="ATP-dependent RNA helicase DOB1"/>
    <property type="match status" value="1"/>
</dbReference>
<dbReference type="FunFam" id="3.40.50.300:FF:000083">
    <property type="entry name" value="ATP-dependent RNA helicase DOB1"/>
    <property type="match status" value="1"/>
</dbReference>
<dbReference type="Gene3D" id="1.10.3380.30">
    <property type="match status" value="2"/>
</dbReference>
<dbReference type="CDD" id="cd18795">
    <property type="entry name" value="SF2_C_Ski2"/>
    <property type="match status" value="1"/>
</dbReference>
<evidence type="ECO:0000313" key="9">
    <source>
        <dbReference type="Proteomes" id="UP000887575"/>
    </source>
</evidence>
<dbReference type="InterPro" id="IPR027417">
    <property type="entry name" value="P-loop_NTPase"/>
</dbReference>
<dbReference type="GO" id="GO:0000460">
    <property type="term" value="P:maturation of 5.8S rRNA"/>
    <property type="evidence" value="ECO:0007669"/>
    <property type="project" value="TreeGrafter"/>
</dbReference>
<dbReference type="InterPro" id="IPR001650">
    <property type="entry name" value="Helicase_C-like"/>
</dbReference>
<keyword evidence="5" id="KW-0067">ATP-binding</keyword>
<dbReference type="InterPro" id="IPR012961">
    <property type="entry name" value="Ski2/MTR4_C"/>
</dbReference>
<dbReference type="GO" id="GO:0005524">
    <property type="term" value="F:ATP binding"/>
    <property type="evidence" value="ECO:0007669"/>
    <property type="project" value="UniProtKB-KW"/>
</dbReference>
<evidence type="ECO:0000256" key="6">
    <source>
        <dbReference type="ARBA" id="ARBA00023242"/>
    </source>
</evidence>
<keyword evidence="9" id="KW-1185">Reference proteome</keyword>
<evidence type="ECO:0000256" key="4">
    <source>
        <dbReference type="ARBA" id="ARBA00022806"/>
    </source>
</evidence>
<dbReference type="SMART" id="SM01142">
    <property type="entry name" value="DSHCT"/>
    <property type="match status" value="1"/>
</dbReference>
<dbReference type="InterPro" id="IPR011545">
    <property type="entry name" value="DEAD/DEAH_box_helicase_dom"/>
</dbReference>